<dbReference type="EMBL" id="JABWGN010000005">
    <property type="protein sequence ID" value="NUW32665.1"/>
    <property type="molecule type" value="Genomic_DNA"/>
</dbReference>
<dbReference type="InterPro" id="IPR000792">
    <property type="entry name" value="Tscrpt_reg_LuxR_C"/>
</dbReference>
<dbReference type="Gene3D" id="3.40.50.2300">
    <property type="match status" value="1"/>
</dbReference>
<dbReference type="SMART" id="SM00421">
    <property type="entry name" value="HTH_LUXR"/>
    <property type="match status" value="1"/>
</dbReference>
<dbReference type="InterPro" id="IPR016032">
    <property type="entry name" value="Sig_transdc_resp-reg_C-effctor"/>
</dbReference>
<evidence type="ECO:0000256" key="3">
    <source>
        <dbReference type="PROSITE-ProRule" id="PRU00169"/>
    </source>
</evidence>
<dbReference type="GO" id="GO:0006355">
    <property type="term" value="P:regulation of DNA-templated transcription"/>
    <property type="evidence" value="ECO:0007669"/>
    <property type="project" value="InterPro"/>
</dbReference>
<dbReference type="Pfam" id="PF00072">
    <property type="entry name" value="Response_reg"/>
    <property type="match status" value="1"/>
</dbReference>
<dbReference type="PANTHER" id="PTHR43214">
    <property type="entry name" value="TWO-COMPONENT RESPONSE REGULATOR"/>
    <property type="match status" value="1"/>
</dbReference>
<accession>A0A7Y6I8E6</accession>
<dbReference type="PROSITE" id="PS50043">
    <property type="entry name" value="HTH_LUXR_2"/>
    <property type="match status" value="1"/>
</dbReference>
<gene>
    <name evidence="6" type="ORF">HTZ77_14660</name>
</gene>
<protein>
    <submittedName>
        <fullName evidence="6">Response regulator transcription factor</fullName>
    </submittedName>
</protein>
<keyword evidence="7" id="KW-1185">Reference proteome</keyword>
<dbReference type="CDD" id="cd17535">
    <property type="entry name" value="REC_NarL-like"/>
    <property type="match status" value="1"/>
</dbReference>
<name>A0A7Y6I8E6_9ACTN</name>
<proteinExistence type="predicted"/>
<dbReference type="SUPFAM" id="SSF46894">
    <property type="entry name" value="C-terminal effector domain of the bipartite response regulators"/>
    <property type="match status" value="1"/>
</dbReference>
<dbReference type="GO" id="GO:0003677">
    <property type="term" value="F:DNA binding"/>
    <property type="evidence" value="ECO:0007669"/>
    <property type="project" value="UniProtKB-KW"/>
</dbReference>
<dbReference type="InterPro" id="IPR011006">
    <property type="entry name" value="CheY-like_superfamily"/>
</dbReference>
<evidence type="ECO:0000259" key="5">
    <source>
        <dbReference type="PROSITE" id="PS50110"/>
    </source>
</evidence>
<dbReference type="CDD" id="cd06170">
    <property type="entry name" value="LuxR_C_like"/>
    <property type="match status" value="1"/>
</dbReference>
<dbReference type="InterPro" id="IPR001789">
    <property type="entry name" value="Sig_transdc_resp-reg_receiver"/>
</dbReference>
<dbReference type="SMART" id="SM00448">
    <property type="entry name" value="REC"/>
    <property type="match status" value="1"/>
</dbReference>
<feature type="domain" description="HTH luxR-type" evidence="4">
    <location>
        <begin position="160"/>
        <end position="225"/>
    </location>
</feature>
<organism evidence="6 7">
    <name type="scientific">Nonomuraea montanisoli</name>
    <dbReference type="NCBI Taxonomy" id="2741721"/>
    <lineage>
        <taxon>Bacteria</taxon>
        <taxon>Bacillati</taxon>
        <taxon>Actinomycetota</taxon>
        <taxon>Actinomycetes</taxon>
        <taxon>Streptosporangiales</taxon>
        <taxon>Streptosporangiaceae</taxon>
        <taxon>Nonomuraea</taxon>
    </lineage>
</organism>
<feature type="modified residue" description="4-aspartylphosphate" evidence="3">
    <location>
        <position position="73"/>
    </location>
</feature>
<comment type="caution">
    <text evidence="6">The sequence shown here is derived from an EMBL/GenBank/DDBJ whole genome shotgun (WGS) entry which is preliminary data.</text>
</comment>
<evidence type="ECO:0000256" key="1">
    <source>
        <dbReference type="ARBA" id="ARBA00022553"/>
    </source>
</evidence>
<sequence length="228" mass="23577">MSPPPGESPPGEPPPEESPLIRLLLVEDHDMVAEALGLALDRTPDVEVLARSGSIETAVADTERLQPDVVLLDRRLPDGDGISAIGRLTTAAPRTRVLVLTGEGTSASATRVAEAGGAGLVLKSAALHELESAVRQVAAGGVVFAPDLLAGVLDRLTGRAKPAGAELTAREMETLLLLADGASTALISERLGVAHNTARNHIQRVLEKLGAGSKLEAVAIARREGLVD</sequence>
<keyword evidence="1 3" id="KW-0597">Phosphoprotein</keyword>
<dbReference type="InterPro" id="IPR058245">
    <property type="entry name" value="NreC/VraR/RcsB-like_REC"/>
</dbReference>
<dbReference type="PROSITE" id="PS50110">
    <property type="entry name" value="RESPONSE_REGULATORY"/>
    <property type="match status" value="1"/>
</dbReference>
<dbReference type="AlphaFoldDB" id="A0A7Y6I8E6"/>
<dbReference type="InterPro" id="IPR039420">
    <property type="entry name" value="WalR-like"/>
</dbReference>
<keyword evidence="2" id="KW-0238">DNA-binding</keyword>
<reference evidence="6 7" key="1">
    <citation type="submission" date="2020-06" db="EMBL/GenBank/DDBJ databases">
        <title>Nonomuraea sp. SMC257, a novel actinomycete isolated from soil.</title>
        <authorList>
            <person name="Chanama M."/>
        </authorList>
    </citation>
    <scope>NUCLEOTIDE SEQUENCE [LARGE SCALE GENOMIC DNA]</scope>
    <source>
        <strain evidence="6 7">SMC257</strain>
    </source>
</reference>
<feature type="domain" description="Response regulatory" evidence="5">
    <location>
        <begin position="22"/>
        <end position="138"/>
    </location>
</feature>
<evidence type="ECO:0000259" key="4">
    <source>
        <dbReference type="PROSITE" id="PS50043"/>
    </source>
</evidence>
<dbReference type="PRINTS" id="PR00038">
    <property type="entry name" value="HTHLUXR"/>
</dbReference>
<dbReference type="GO" id="GO:0000160">
    <property type="term" value="P:phosphorelay signal transduction system"/>
    <property type="evidence" value="ECO:0007669"/>
    <property type="project" value="InterPro"/>
</dbReference>
<dbReference type="SUPFAM" id="SSF52172">
    <property type="entry name" value="CheY-like"/>
    <property type="match status" value="1"/>
</dbReference>
<evidence type="ECO:0000313" key="7">
    <source>
        <dbReference type="Proteomes" id="UP000586042"/>
    </source>
</evidence>
<evidence type="ECO:0000313" key="6">
    <source>
        <dbReference type="EMBL" id="NUW32665.1"/>
    </source>
</evidence>
<evidence type="ECO:0000256" key="2">
    <source>
        <dbReference type="ARBA" id="ARBA00023125"/>
    </source>
</evidence>
<dbReference type="Proteomes" id="UP000586042">
    <property type="component" value="Unassembled WGS sequence"/>
</dbReference>
<dbReference type="Pfam" id="PF00196">
    <property type="entry name" value="GerE"/>
    <property type="match status" value="1"/>
</dbReference>